<gene>
    <name evidence="1" type="ORF">SNEC2469_LOCUS23400</name>
</gene>
<organism evidence="1 2">
    <name type="scientific">Symbiodinium necroappetens</name>
    <dbReference type="NCBI Taxonomy" id="1628268"/>
    <lineage>
        <taxon>Eukaryota</taxon>
        <taxon>Sar</taxon>
        <taxon>Alveolata</taxon>
        <taxon>Dinophyceae</taxon>
        <taxon>Suessiales</taxon>
        <taxon>Symbiodiniaceae</taxon>
        <taxon>Symbiodinium</taxon>
    </lineage>
</organism>
<comment type="caution">
    <text evidence="1">The sequence shown here is derived from an EMBL/GenBank/DDBJ whole genome shotgun (WGS) entry which is preliminary data.</text>
</comment>
<dbReference type="EMBL" id="CAJNJA010043587">
    <property type="protein sequence ID" value="CAE7795057.1"/>
    <property type="molecule type" value="Genomic_DNA"/>
</dbReference>
<keyword evidence="2" id="KW-1185">Reference proteome</keyword>
<dbReference type="OrthoDB" id="443979at2759"/>
<protein>
    <submittedName>
        <fullName evidence="1">Uncharacterized protein</fullName>
    </submittedName>
</protein>
<evidence type="ECO:0000313" key="2">
    <source>
        <dbReference type="Proteomes" id="UP000601435"/>
    </source>
</evidence>
<feature type="non-terminal residue" evidence="1">
    <location>
        <position position="1"/>
    </location>
</feature>
<proteinExistence type="predicted"/>
<evidence type="ECO:0000313" key="1">
    <source>
        <dbReference type="EMBL" id="CAE7795057.1"/>
    </source>
</evidence>
<name>A0A812YTD8_9DINO</name>
<reference evidence="1" key="1">
    <citation type="submission" date="2021-02" db="EMBL/GenBank/DDBJ databases">
        <authorList>
            <person name="Dougan E. K."/>
            <person name="Rhodes N."/>
            <person name="Thang M."/>
            <person name="Chan C."/>
        </authorList>
    </citation>
    <scope>NUCLEOTIDE SEQUENCE</scope>
</reference>
<dbReference type="Proteomes" id="UP000601435">
    <property type="component" value="Unassembled WGS sequence"/>
</dbReference>
<dbReference type="AlphaFoldDB" id="A0A812YTD8"/>
<sequence>VVKLGDGDYDGDFIQISAWVELLDFMDNTPSEMDAPALKQARDDILASLPERGETMVRYLEFLGKELRLRRAKYNLTLQDKALVICKDATVHTDARFSELRLLRRVWLRKALGGANNLAFGRQHQDLQFDLEGEINMQCPLLVSLASDVYAMKALGQHRDGNVSLAQIGLYVSAEELAKLCFDGGMDAVATAMSHVQGSMSTLFNLDVLPELGLEAAAQDLDSSVVGTALHSKRHVWWIHDEADRCLPLPTWTSRLVELTIMAWVKERQACPFREERLSAEAGAAFRLAHVKAGDLEPLIVAASNEQ</sequence>
<accession>A0A812YTD8</accession>
<feature type="non-terminal residue" evidence="1">
    <location>
        <position position="307"/>
    </location>
</feature>